<dbReference type="Gene3D" id="3.20.20.450">
    <property type="entry name" value="EAL domain"/>
    <property type="match status" value="1"/>
</dbReference>
<dbReference type="Pfam" id="PF13426">
    <property type="entry name" value="PAS_9"/>
    <property type="match status" value="1"/>
</dbReference>
<evidence type="ECO:0000259" key="1">
    <source>
        <dbReference type="PROSITE" id="PS50112"/>
    </source>
</evidence>
<protein>
    <submittedName>
        <fullName evidence="5">Putative response regulator receiver modulated diguanylate cyclase/phosphodiesterase with PAS/PAC sensor</fullName>
    </submittedName>
</protein>
<dbReference type="RefSeq" id="WP_158089639.1">
    <property type="nucleotide sequence ID" value="NZ_LVJN01000021.1"/>
</dbReference>
<dbReference type="SMART" id="SM00267">
    <property type="entry name" value="GGDEF"/>
    <property type="match status" value="1"/>
</dbReference>
<dbReference type="InterPro" id="IPR052155">
    <property type="entry name" value="Biofilm_reg_signaling"/>
</dbReference>
<dbReference type="STRING" id="1434232.MAIT1_00614"/>
<evidence type="ECO:0000259" key="4">
    <source>
        <dbReference type="PROSITE" id="PS50887"/>
    </source>
</evidence>
<dbReference type="PANTHER" id="PTHR44757:SF2">
    <property type="entry name" value="BIOFILM ARCHITECTURE MAINTENANCE PROTEIN MBAA"/>
    <property type="match status" value="1"/>
</dbReference>
<dbReference type="PROSITE" id="PS50883">
    <property type="entry name" value="EAL"/>
    <property type="match status" value="1"/>
</dbReference>
<dbReference type="Proteomes" id="UP000194003">
    <property type="component" value="Unassembled WGS sequence"/>
</dbReference>
<dbReference type="InterPro" id="IPR035919">
    <property type="entry name" value="EAL_sf"/>
</dbReference>
<dbReference type="SUPFAM" id="SSF55073">
    <property type="entry name" value="Nucleotide cyclase"/>
    <property type="match status" value="1"/>
</dbReference>
<dbReference type="SUPFAM" id="SSF141868">
    <property type="entry name" value="EAL domain-like"/>
    <property type="match status" value="1"/>
</dbReference>
<dbReference type="PANTHER" id="PTHR44757">
    <property type="entry name" value="DIGUANYLATE CYCLASE DGCP"/>
    <property type="match status" value="1"/>
</dbReference>
<sequence length="665" mass="73197">MSGMMLRRILMVAGILALTLLAALPHISPVPANPLQTPWPLLTVFGLALLTLAALGRQASLNDALHATRNELALRIAAHEAELEELRLVRHAFQFTSEGVVITDVNGHIVDVNPAFTAITGYAKSEVLGKGPNAFHFASPDPTFSAQVWGELRARGRWSGEVTCRRQNGDLYPELMVINAVRNAAGVVTHHIALITDLSEVRSTESQLQKLVYFDDLTGLPNRTLFQDRLNHDIALARRHKYKLAVLFLDLDRFKRINDTLGHEVGDRLLKQVAERLALCVRSADTVARNDELGDESAGREATVARMCGDEFTLVLTDVKQSEGAAIVAQRINEALSRPFEVDGHELVVTASIGVSLFPEDGDSCPTLAQCADLAMSRAKSAGRNTYRFHSMEQDRRGAERLALESDLRRAVENGELEVYYQPKVRPTDHRIVGMEALMRWPSPKRGMVYPTQFIPLAEECGLIVPMGRWVLQRACADAQQLSQLLGEPLRVAVNLSSNQMRHDDISARVAEALAAAQLPAEQLELEVTESLMIHNMKAAVALLNDLRARRVRIAMDDFGVGYSSLSQLAHLSLDVLKIDRAFVRNMEQDAGNAAIIEAIINLAANLKLEVVAEGAETLDQVTRLKDLGCDLIQGYYYSKPLSLADLIAALQQGATFPREVDGEI</sequence>
<gene>
    <name evidence="5" type="ORF">MAIT1_00614</name>
</gene>
<dbReference type="AlphaFoldDB" id="A0A1Y2JZ40"/>
<feature type="domain" description="EAL" evidence="3">
    <location>
        <begin position="401"/>
        <end position="655"/>
    </location>
</feature>
<organism evidence="5 6">
    <name type="scientific">Magnetofaba australis IT-1</name>
    <dbReference type="NCBI Taxonomy" id="1434232"/>
    <lineage>
        <taxon>Bacteria</taxon>
        <taxon>Pseudomonadati</taxon>
        <taxon>Pseudomonadota</taxon>
        <taxon>Magnetococcia</taxon>
        <taxon>Magnetococcales</taxon>
        <taxon>Magnetococcaceae</taxon>
        <taxon>Magnetofaba</taxon>
    </lineage>
</organism>
<dbReference type="NCBIfam" id="TIGR00229">
    <property type="entry name" value="sensory_box"/>
    <property type="match status" value="1"/>
</dbReference>
<feature type="domain" description="PAS" evidence="1">
    <location>
        <begin position="85"/>
        <end position="141"/>
    </location>
</feature>
<feature type="domain" description="GGDEF" evidence="4">
    <location>
        <begin position="242"/>
        <end position="392"/>
    </location>
</feature>
<dbReference type="CDD" id="cd01949">
    <property type="entry name" value="GGDEF"/>
    <property type="match status" value="1"/>
</dbReference>
<dbReference type="InterPro" id="IPR029787">
    <property type="entry name" value="Nucleotide_cyclase"/>
</dbReference>
<proteinExistence type="predicted"/>
<evidence type="ECO:0000313" key="5">
    <source>
        <dbReference type="EMBL" id="OSM00170.1"/>
    </source>
</evidence>
<comment type="caution">
    <text evidence="5">The sequence shown here is derived from an EMBL/GenBank/DDBJ whole genome shotgun (WGS) entry which is preliminary data.</text>
</comment>
<dbReference type="EMBL" id="LVJN01000021">
    <property type="protein sequence ID" value="OSM00170.1"/>
    <property type="molecule type" value="Genomic_DNA"/>
</dbReference>
<evidence type="ECO:0000259" key="2">
    <source>
        <dbReference type="PROSITE" id="PS50113"/>
    </source>
</evidence>
<dbReference type="PROSITE" id="PS50887">
    <property type="entry name" value="GGDEF"/>
    <property type="match status" value="1"/>
</dbReference>
<keyword evidence="6" id="KW-1185">Reference proteome</keyword>
<dbReference type="NCBIfam" id="TIGR00254">
    <property type="entry name" value="GGDEF"/>
    <property type="match status" value="2"/>
</dbReference>
<name>A0A1Y2JZ40_9PROT</name>
<dbReference type="CDD" id="cd01948">
    <property type="entry name" value="EAL"/>
    <property type="match status" value="1"/>
</dbReference>
<dbReference type="SUPFAM" id="SSF55785">
    <property type="entry name" value="PYP-like sensor domain (PAS domain)"/>
    <property type="match status" value="1"/>
</dbReference>
<dbReference type="FunFam" id="3.20.20.450:FF:000001">
    <property type="entry name" value="Cyclic di-GMP phosphodiesterase yahA"/>
    <property type="match status" value="1"/>
</dbReference>
<dbReference type="PROSITE" id="PS50113">
    <property type="entry name" value="PAC"/>
    <property type="match status" value="1"/>
</dbReference>
<dbReference type="Pfam" id="PF00563">
    <property type="entry name" value="EAL"/>
    <property type="match status" value="1"/>
</dbReference>
<dbReference type="InterPro" id="IPR000014">
    <property type="entry name" value="PAS"/>
</dbReference>
<dbReference type="Gene3D" id="3.30.450.20">
    <property type="entry name" value="PAS domain"/>
    <property type="match status" value="1"/>
</dbReference>
<dbReference type="PROSITE" id="PS50112">
    <property type="entry name" value="PAS"/>
    <property type="match status" value="1"/>
</dbReference>
<dbReference type="CDD" id="cd00130">
    <property type="entry name" value="PAS"/>
    <property type="match status" value="1"/>
</dbReference>
<evidence type="ECO:0000259" key="3">
    <source>
        <dbReference type="PROSITE" id="PS50883"/>
    </source>
</evidence>
<dbReference type="SMART" id="SM00052">
    <property type="entry name" value="EAL"/>
    <property type="match status" value="1"/>
</dbReference>
<dbReference type="InterPro" id="IPR000700">
    <property type="entry name" value="PAS-assoc_C"/>
</dbReference>
<accession>A0A1Y2JZ40</accession>
<dbReference type="SMART" id="SM00091">
    <property type="entry name" value="PAS"/>
    <property type="match status" value="1"/>
</dbReference>
<evidence type="ECO:0000313" key="6">
    <source>
        <dbReference type="Proteomes" id="UP000194003"/>
    </source>
</evidence>
<dbReference type="InterPro" id="IPR001633">
    <property type="entry name" value="EAL_dom"/>
</dbReference>
<feature type="domain" description="PAC" evidence="2">
    <location>
        <begin position="158"/>
        <end position="210"/>
    </location>
</feature>
<dbReference type="OrthoDB" id="9814202at2"/>
<dbReference type="InterPro" id="IPR035965">
    <property type="entry name" value="PAS-like_dom_sf"/>
</dbReference>
<reference evidence="5 6" key="1">
    <citation type="journal article" date="2016" name="BMC Genomics">
        <title>Combined genomic and structural analyses of a cultured magnetotactic bacterium reveals its niche adaptation to a dynamic environment.</title>
        <authorList>
            <person name="Araujo A.C."/>
            <person name="Morillo V."/>
            <person name="Cypriano J."/>
            <person name="Teixeira L.C."/>
            <person name="Leao P."/>
            <person name="Lyra S."/>
            <person name="Almeida L.G."/>
            <person name="Bazylinski D.A."/>
            <person name="Vasconcellos A.T."/>
            <person name="Abreu F."/>
            <person name="Lins U."/>
        </authorList>
    </citation>
    <scope>NUCLEOTIDE SEQUENCE [LARGE SCALE GENOMIC DNA]</scope>
    <source>
        <strain evidence="5 6">IT-1</strain>
    </source>
</reference>
<dbReference type="Pfam" id="PF00990">
    <property type="entry name" value="GGDEF"/>
    <property type="match status" value="2"/>
</dbReference>
<dbReference type="InterPro" id="IPR043128">
    <property type="entry name" value="Rev_trsase/Diguanyl_cyclase"/>
</dbReference>
<dbReference type="InterPro" id="IPR000160">
    <property type="entry name" value="GGDEF_dom"/>
</dbReference>
<dbReference type="Gene3D" id="3.30.70.270">
    <property type="match status" value="1"/>
</dbReference>